<organism evidence="1">
    <name type="scientific">Faunusvirus sp</name>
    <dbReference type="NCBI Taxonomy" id="2487766"/>
    <lineage>
        <taxon>Viruses</taxon>
        <taxon>Varidnaviria</taxon>
        <taxon>Bamfordvirae</taxon>
        <taxon>Nucleocytoviricota</taxon>
        <taxon>Megaviricetes</taxon>
        <taxon>Imitervirales</taxon>
        <taxon>Mimiviridae</taxon>
    </lineage>
</organism>
<name>A0A3G5A0U0_9VIRU</name>
<evidence type="ECO:0000313" key="1">
    <source>
        <dbReference type="EMBL" id="AYV79463.1"/>
    </source>
</evidence>
<dbReference type="InterPro" id="IPR036770">
    <property type="entry name" value="Ankyrin_rpt-contain_sf"/>
</dbReference>
<sequence length="241" mass="27873">MSVSQIRDGFIKLAQTHDETACLEYINKYDNFANLICKNMSNMLQIACDYKLTNVAFALIDKNCDLAYRDEYGSTALMDAHTSGLHTVVARIIDKIPDITTTTFGVKKISEIMYLARYRTDADNVIKMIDRGYDVYYKTVGGVSLLTIAVDKQSHKIIKRLIDLDTYFAEQFKKYYNDKKSGFFYHTITRYCKSKRATYRDTIIAVMNDPSEHNILYQSFRKTYVVELIDIICDFLILPII</sequence>
<dbReference type="EMBL" id="MK072146">
    <property type="protein sequence ID" value="AYV79463.1"/>
    <property type="molecule type" value="Genomic_DNA"/>
</dbReference>
<protein>
    <submittedName>
        <fullName evidence="1">Uncharacterized protein</fullName>
    </submittedName>
</protein>
<dbReference type="Gene3D" id="1.25.40.20">
    <property type="entry name" value="Ankyrin repeat-containing domain"/>
    <property type="match status" value="1"/>
</dbReference>
<reference evidence="1" key="1">
    <citation type="submission" date="2018-10" db="EMBL/GenBank/DDBJ databases">
        <title>Hidden diversity of soil giant viruses.</title>
        <authorList>
            <person name="Schulz F."/>
            <person name="Alteio L."/>
            <person name="Goudeau D."/>
            <person name="Ryan E.M."/>
            <person name="Malmstrom R.R."/>
            <person name="Blanchard J."/>
            <person name="Woyke T."/>
        </authorList>
    </citation>
    <scope>NUCLEOTIDE SEQUENCE</scope>
    <source>
        <strain evidence="1">FNV1</strain>
    </source>
</reference>
<gene>
    <name evidence="1" type="ORF">Faunusvirus15_14</name>
</gene>
<dbReference type="SUPFAM" id="SSF48403">
    <property type="entry name" value="Ankyrin repeat"/>
    <property type="match status" value="1"/>
</dbReference>
<proteinExistence type="predicted"/>
<accession>A0A3G5A0U0</accession>